<evidence type="ECO:0000313" key="3">
    <source>
        <dbReference type="EMBL" id="MBE1563257.1"/>
    </source>
</evidence>
<gene>
    <name evidence="3" type="ORF">H4W81_006036</name>
</gene>
<feature type="region of interest" description="Disordered" evidence="1">
    <location>
        <begin position="83"/>
        <end position="120"/>
    </location>
</feature>
<evidence type="ECO:0000313" key="4">
    <source>
        <dbReference type="Proteomes" id="UP000661607"/>
    </source>
</evidence>
<feature type="compositionally biased region" description="Basic and acidic residues" evidence="1">
    <location>
        <begin position="91"/>
        <end position="111"/>
    </location>
</feature>
<evidence type="ECO:0000256" key="2">
    <source>
        <dbReference type="SAM" id="SignalP"/>
    </source>
</evidence>
<accession>A0ABR9KML4</accession>
<sequence>MLNLKNALTATAIVASAFAVPVTMSAQAAGASTGTVVETATAPVKASMADDCYRYHGKWHCKKPDHSYGGNLQINRNDTKDYPCSNNQINHNDERYQGRDCGDHYKKDGDGSNHQINHNY</sequence>
<evidence type="ECO:0000256" key="1">
    <source>
        <dbReference type="SAM" id="MobiDB-lite"/>
    </source>
</evidence>
<dbReference type="RefSeq" id="WP_192777863.1">
    <property type="nucleotide sequence ID" value="NZ_BAAASY010000006.1"/>
</dbReference>
<keyword evidence="2" id="KW-0732">Signal</keyword>
<dbReference type="EMBL" id="JADBEF010000001">
    <property type="protein sequence ID" value="MBE1563257.1"/>
    <property type="molecule type" value="Genomic_DNA"/>
</dbReference>
<comment type="caution">
    <text evidence="3">The sequence shown here is derived from an EMBL/GenBank/DDBJ whole genome shotgun (WGS) entry which is preliminary data.</text>
</comment>
<feature type="chain" id="PRO_5046541952" evidence="2">
    <location>
        <begin position="29"/>
        <end position="120"/>
    </location>
</feature>
<dbReference type="Proteomes" id="UP000661607">
    <property type="component" value="Unassembled WGS sequence"/>
</dbReference>
<protein>
    <submittedName>
        <fullName evidence="3">Uncharacterized protein</fullName>
    </submittedName>
</protein>
<proteinExistence type="predicted"/>
<keyword evidence="4" id="KW-1185">Reference proteome</keyword>
<feature type="signal peptide" evidence="2">
    <location>
        <begin position="1"/>
        <end position="28"/>
    </location>
</feature>
<organism evidence="3 4">
    <name type="scientific">Nonomuraea africana</name>
    <dbReference type="NCBI Taxonomy" id="46171"/>
    <lineage>
        <taxon>Bacteria</taxon>
        <taxon>Bacillati</taxon>
        <taxon>Actinomycetota</taxon>
        <taxon>Actinomycetes</taxon>
        <taxon>Streptosporangiales</taxon>
        <taxon>Streptosporangiaceae</taxon>
        <taxon>Nonomuraea</taxon>
    </lineage>
</organism>
<reference evidence="3 4" key="1">
    <citation type="submission" date="2020-10" db="EMBL/GenBank/DDBJ databases">
        <title>Sequencing the genomes of 1000 actinobacteria strains.</title>
        <authorList>
            <person name="Klenk H.-P."/>
        </authorList>
    </citation>
    <scope>NUCLEOTIDE SEQUENCE [LARGE SCALE GENOMIC DNA]</scope>
    <source>
        <strain evidence="3 4">DSM 43748</strain>
    </source>
</reference>
<name>A0ABR9KML4_9ACTN</name>